<dbReference type="InterPro" id="IPR001647">
    <property type="entry name" value="HTH_TetR"/>
</dbReference>
<dbReference type="PANTHER" id="PTHR30055">
    <property type="entry name" value="HTH-TYPE TRANSCRIPTIONAL REGULATOR RUTR"/>
    <property type="match status" value="1"/>
</dbReference>
<accession>A0A5C4VEK1</accession>
<dbReference type="GO" id="GO:0003700">
    <property type="term" value="F:DNA-binding transcription factor activity"/>
    <property type="evidence" value="ECO:0007669"/>
    <property type="project" value="TreeGrafter"/>
</dbReference>
<keyword evidence="2 4" id="KW-0238">DNA-binding</keyword>
<proteinExistence type="predicted"/>
<evidence type="ECO:0000256" key="1">
    <source>
        <dbReference type="ARBA" id="ARBA00023015"/>
    </source>
</evidence>
<feature type="DNA-binding region" description="H-T-H motif" evidence="4">
    <location>
        <begin position="31"/>
        <end position="50"/>
    </location>
</feature>
<organism evidence="6 7">
    <name type="scientific">Streptomyces sedi</name>
    <dbReference type="NCBI Taxonomy" id="555059"/>
    <lineage>
        <taxon>Bacteria</taxon>
        <taxon>Bacillati</taxon>
        <taxon>Actinomycetota</taxon>
        <taxon>Actinomycetes</taxon>
        <taxon>Kitasatosporales</taxon>
        <taxon>Streptomycetaceae</taxon>
        <taxon>Streptomyces</taxon>
    </lineage>
</organism>
<dbReference type="PANTHER" id="PTHR30055:SF238">
    <property type="entry name" value="MYCOFACTOCIN BIOSYNTHESIS TRANSCRIPTIONAL REGULATOR MFTR-RELATED"/>
    <property type="match status" value="1"/>
</dbReference>
<dbReference type="EMBL" id="VDGT01000001">
    <property type="protein sequence ID" value="TNM34350.1"/>
    <property type="molecule type" value="Genomic_DNA"/>
</dbReference>
<feature type="domain" description="HTH tetR-type" evidence="5">
    <location>
        <begin position="8"/>
        <end position="68"/>
    </location>
</feature>
<dbReference type="InterPro" id="IPR050109">
    <property type="entry name" value="HTH-type_TetR-like_transc_reg"/>
</dbReference>
<dbReference type="AlphaFoldDB" id="A0A5C4VEK1"/>
<name>A0A5C4VEK1_9ACTN</name>
<evidence type="ECO:0000256" key="4">
    <source>
        <dbReference type="PROSITE-ProRule" id="PRU00335"/>
    </source>
</evidence>
<dbReference type="SUPFAM" id="SSF46689">
    <property type="entry name" value="Homeodomain-like"/>
    <property type="match status" value="1"/>
</dbReference>
<reference evidence="6 7" key="1">
    <citation type="submission" date="2019-06" db="EMBL/GenBank/DDBJ databases">
        <title>Draft genome of Streptomyces sedi sp. JCM16909.</title>
        <authorList>
            <person name="Klykleung N."/>
            <person name="Tanasupawat S."/>
            <person name="Kudo T."/>
            <person name="Yuki M."/>
            <person name="Ohkuma M."/>
        </authorList>
    </citation>
    <scope>NUCLEOTIDE SEQUENCE [LARGE SCALE GENOMIC DNA]</scope>
    <source>
        <strain evidence="6 7">JCM 16909</strain>
    </source>
</reference>
<evidence type="ECO:0000256" key="3">
    <source>
        <dbReference type="ARBA" id="ARBA00023163"/>
    </source>
</evidence>
<protein>
    <submittedName>
        <fullName evidence="6">TetR family transcriptional regulator</fullName>
    </submittedName>
</protein>
<dbReference type="InterPro" id="IPR036271">
    <property type="entry name" value="Tet_transcr_reg_TetR-rel_C_sf"/>
</dbReference>
<keyword evidence="1" id="KW-0805">Transcription regulation</keyword>
<comment type="caution">
    <text evidence="6">The sequence shown here is derived from an EMBL/GenBank/DDBJ whole genome shotgun (WGS) entry which is preliminary data.</text>
</comment>
<dbReference type="PROSITE" id="PS50977">
    <property type="entry name" value="HTH_TETR_2"/>
    <property type="match status" value="1"/>
</dbReference>
<dbReference type="GO" id="GO:0000976">
    <property type="term" value="F:transcription cis-regulatory region binding"/>
    <property type="evidence" value="ECO:0007669"/>
    <property type="project" value="TreeGrafter"/>
</dbReference>
<evidence type="ECO:0000259" key="5">
    <source>
        <dbReference type="PROSITE" id="PS50977"/>
    </source>
</evidence>
<gene>
    <name evidence="6" type="ORF">FH715_01310</name>
</gene>
<dbReference type="Gene3D" id="1.10.357.10">
    <property type="entry name" value="Tetracycline Repressor, domain 2"/>
    <property type="match status" value="1"/>
</dbReference>
<evidence type="ECO:0000313" key="6">
    <source>
        <dbReference type="EMBL" id="TNM34350.1"/>
    </source>
</evidence>
<dbReference type="InterPro" id="IPR009057">
    <property type="entry name" value="Homeodomain-like_sf"/>
</dbReference>
<evidence type="ECO:0000313" key="7">
    <source>
        <dbReference type="Proteomes" id="UP000311713"/>
    </source>
</evidence>
<dbReference type="RefSeq" id="WP_139640108.1">
    <property type="nucleotide sequence ID" value="NZ_BAAAZS010000047.1"/>
</dbReference>
<dbReference type="Pfam" id="PF00440">
    <property type="entry name" value="TetR_N"/>
    <property type="match status" value="1"/>
</dbReference>
<keyword evidence="7" id="KW-1185">Reference proteome</keyword>
<keyword evidence="3" id="KW-0804">Transcription</keyword>
<sequence>MPTGVPIRDAEQQLFAAAERVLLRDGPSALTSRAVAAEAGVAKGLVHRHFADFDAFLAGLVLDRTARWERQASALSASAGQDDVVEHLTEALVRLFSPVTVSIVGLIIARPALRDRLREAGTARIPLLGEGTETIRACLAAARRRGHLAGEADVGTIAPLLTGAVHLLCTERECAPPPHAEVRKIVRAALGG</sequence>
<evidence type="ECO:0000256" key="2">
    <source>
        <dbReference type="ARBA" id="ARBA00023125"/>
    </source>
</evidence>
<dbReference type="OrthoDB" id="5068503at2"/>
<dbReference type="SUPFAM" id="SSF48498">
    <property type="entry name" value="Tetracyclin repressor-like, C-terminal domain"/>
    <property type="match status" value="1"/>
</dbReference>
<dbReference type="Proteomes" id="UP000311713">
    <property type="component" value="Unassembled WGS sequence"/>
</dbReference>